<feature type="transmembrane region" description="Helical" evidence="1">
    <location>
        <begin position="62"/>
        <end position="87"/>
    </location>
</feature>
<evidence type="ECO:0000313" key="2">
    <source>
        <dbReference type="EMBL" id="MDG3006866.1"/>
    </source>
</evidence>
<organism evidence="2 3">
    <name type="scientific">Paludisphaera mucosa</name>
    <dbReference type="NCBI Taxonomy" id="3030827"/>
    <lineage>
        <taxon>Bacteria</taxon>
        <taxon>Pseudomonadati</taxon>
        <taxon>Planctomycetota</taxon>
        <taxon>Planctomycetia</taxon>
        <taxon>Isosphaerales</taxon>
        <taxon>Isosphaeraceae</taxon>
        <taxon>Paludisphaera</taxon>
    </lineage>
</organism>
<sequence>MVDPIDEAAPAALEPSRRFGLGDVMILVAAAGFGLAIARIPLSARGSMLSWRPGAGPWGGRAIHLLMRLSAVIGPVVAALTVAAVVVRLRHPRPRLRRLVRQPGLVACVAATIALAMTLVQITPTTIMAIGSGTLPAWMYDLRVFVARSCGYSVVGAWLALSFSGRWRSERGWIDRFGRTMGVAWLVAVAMDLVTPWIEYLRW</sequence>
<gene>
    <name evidence="2" type="ORF">PZE19_24100</name>
</gene>
<feature type="transmembrane region" description="Helical" evidence="1">
    <location>
        <begin position="182"/>
        <end position="198"/>
    </location>
</feature>
<feature type="transmembrane region" description="Helical" evidence="1">
    <location>
        <begin position="142"/>
        <end position="161"/>
    </location>
</feature>
<dbReference type="RefSeq" id="WP_277863157.1">
    <property type="nucleotide sequence ID" value="NZ_JARRAG010000002.1"/>
</dbReference>
<keyword evidence="3" id="KW-1185">Reference proteome</keyword>
<feature type="transmembrane region" description="Helical" evidence="1">
    <location>
        <begin position="99"/>
        <end position="122"/>
    </location>
</feature>
<keyword evidence="1" id="KW-0812">Transmembrane</keyword>
<evidence type="ECO:0000256" key="1">
    <source>
        <dbReference type="SAM" id="Phobius"/>
    </source>
</evidence>
<name>A0ABT6FHA5_9BACT</name>
<feature type="transmembrane region" description="Helical" evidence="1">
    <location>
        <begin position="24"/>
        <end position="42"/>
    </location>
</feature>
<comment type="caution">
    <text evidence="2">The sequence shown here is derived from an EMBL/GenBank/DDBJ whole genome shotgun (WGS) entry which is preliminary data.</text>
</comment>
<dbReference type="Proteomes" id="UP001216907">
    <property type="component" value="Unassembled WGS sequence"/>
</dbReference>
<reference evidence="2 3" key="1">
    <citation type="submission" date="2023-03" db="EMBL/GenBank/DDBJ databases">
        <title>Paludisphaera mucosa sp. nov. a novel planctomycete from northern fen.</title>
        <authorList>
            <person name="Ivanova A."/>
        </authorList>
    </citation>
    <scope>NUCLEOTIDE SEQUENCE [LARGE SCALE GENOMIC DNA]</scope>
    <source>
        <strain evidence="2 3">Pla2</strain>
    </source>
</reference>
<keyword evidence="1" id="KW-0472">Membrane</keyword>
<keyword evidence="1" id="KW-1133">Transmembrane helix</keyword>
<dbReference type="EMBL" id="JARRAG010000002">
    <property type="protein sequence ID" value="MDG3006866.1"/>
    <property type="molecule type" value="Genomic_DNA"/>
</dbReference>
<evidence type="ECO:0000313" key="3">
    <source>
        <dbReference type="Proteomes" id="UP001216907"/>
    </source>
</evidence>
<accession>A0ABT6FHA5</accession>
<protein>
    <submittedName>
        <fullName evidence="2">Uncharacterized protein</fullName>
    </submittedName>
</protein>
<proteinExistence type="predicted"/>